<evidence type="ECO:0000256" key="1">
    <source>
        <dbReference type="ARBA" id="ARBA00005254"/>
    </source>
</evidence>
<dbReference type="PROSITE" id="PS00166">
    <property type="entry name" value="ENOYL_COA_HYDRATASE"/>
    <property type="match status" value="1"/>
</dbReference>
<sequence>MPCPSTVTVKHHGSIATVGLVTTETRLALSPSAIPDLVSALDAIERDSSLRCVVFTGVGDVFATGADLTEIAGNTPAANAGYNRSLVDLMNRIDLTGVPTLAAINGHALGGGLELALACDLRIAADTATLALPETRLGLVPGAGGTQRLPRLIGEGPAKNLLLTGRAVDAAEARQIGLVSEVVPRDDLPERAQRLATTLARNAPLAVRTVKAEVTAGRERTLVDAIDGTHEALTTLLASDDLTEGLAAFRQKRRAEFTGR</sequence>
<name>A0ABP6X773_9PSEU</name>
<protein>
    <submittedName>
        <fullName evidence="3">Enoyl-CoA hydratase-related protein</fullName>
    </submittedName>
</protein>
<dbReference type="InterPro" id="IPR018376">
    <property type="entry name" value="Enoyl-CoA_hyd/isom_CS"/>
</dbReference>
<reference evidence="4" key="1">
    <citation type="journal article" date="2019" name="Int. J. Syst. Evol. Microbiol.">
        <title>The Global Catalogue of Microorganisms (GCM) 10K type strain sequencing project: providing services to taxonomists for standard genome sequencing and annotation.</title>
        <authorList>
            <consortium name="The Broad Institute Genomics Platform"/>
            <consortium name="The Broad Institute Genome Sequencing Center for Infectious Disease"/>
            <person name="Wu L."/>
            <person name="Ma J."/>
        </authorList>
    </citation>
    <scope>NUCLEOTIDE SEQUENCE [LARGE SCALE GENOMIC DNA]</scope>
    <source>
        <strain evidence="4">JCM 16898</strain>
    </source>
</reference>
<evidence type="ECO:0000313" key="3">
    <source>
        <dbReference type="EMBL" id="GAA3561453.1"/>
    </source>
</evidence>
<evidence type="ECO:0000256" key="2">
    <source>
        <dbReference type="RuleBase" id="RU003707"/>
    </source>
</evidence>
<proteinExistence type="inferred from homology"/>
<dbReference type="Pfam" id="PF00378">
    <property type="entry name" value="ECH_1"/>
    <property type="match status" value="1"/>
</dbReference>
<gene>
    <name evidence="3" type="ORF">GCM10022222_51590</name>
</gene>
<dbReference type="Proteomes" id="UP001500689">
    <property type="component" value="Unassembled WGS sequence"/>
</dbReference>
<dbReference type="SUPFAM" id="SSF52096">
    <property type="entry name" value="ClpP/crotonase"/>
    <property type="match status" value="1"/>
</dbReference>
<organism evidence="3 4">
    <name type="scientific">Amycolatopsis ultiminotia</name>
    <dbReference type="NCBI Taxonomy" id="543629"/>
    <lineage>
        <taxon>Bacteria</taxon>
        <taxon>Bacillati</taxon>
        <taxon>Actinomycetota</taxon>
        <taxon>Actinomycetes</taxon>
        <taxon>Pseudonocardiales</taxon>
        <taxon>Pseudonocardiaceae</taxon>
        <taxon>Amycolatopsis</taxon>
    </lineage>
</organism>
<accession>A0ABP6X773</accession>
<dbReference type="CDD" id="cd06558">
    <property type="entry name" value="crotonase-like"/>
    <property type="match status" value="1"/>
</dbReference>
<dbReference type="PANTHER" id="PTHR11941:SF54">
    <property type="entry name" value="ENOYL-COA HYDRATASE, MITOCHONDRIAL"/>
    <property type="match status" value="1"/>
</dbReference>
<dbReference type="RefSeq" id="WP_344864163.1">
    <property type="nucleotide sequence ID" value="NZ_BAAAZN010000011.1"/>
</dbReference>
<comment type="similarity">
    <text evidence="1 2">Belongs to the enoyl-CoA hydratase/isomerase family.</text>
</comment>
<dbReference type="InterPro" id="IPR001753">
    <property type="entry name" value="Enoyl-CoA_hydra/iso"/>
</dbReference>
<dbReference type="PANTHER" id="PTHR11941">
    <property type="entry name" value="ENOYL-COA HYDRATASE-RELATED"/>
    <property type="match status" value="1"/>
</dbReference>
<keyword evidence="4" id="KW-1185">Reference proteome</keyword>
<dbReference type="Gene3D" id="3.90.226.10">
    <property type="entry name" value="2-enoyl-CoA Hydratase, Chain A, domain 1"/>
    <property type="match status" value="1"/>
</dbReference>
<dbReference type="EMBL" id="BAAAZN010000011">
    <property type="protein sequence ID" value="GAA3561453.1"/>
    <property type="molecule type" value="Genomic_DNA"/>
</dbReference>
<dbReference type="InterPro" id="IPR029045">
    <property type="entry name" value="ClpP/crotonase-like_dom_sf"/>
</dbReference>
<comment type="caution">
    <text evidence="3">The sequence shown here is derived from an EMBL/GenBank/DDBJ whole genome shotgun (WGS) entry which is preliminary data.</text>
</comment>
<evidence type="ECO:0000313" key="4">
    <source>
        <dbReference type="Proteomes" id="UP001500689"/>
    </source>
</evidence>